<evidence type="ECO:0000313" key="3">
    <source>
        <dbReference type="Proteomes" id="UP000614047"/>
    </source>
</evidence>
<evidence type="ECO:0000313" key="2">
    <source>
        <dbReference type="EMBL" id="MBG6086047.1"/>
    </source>
</evidence>
<evidence type="ECO:0000256" key="1">
    <source>
        <dbReference type="SAM" id="MobiDB-lite"/>
    </source>
</evidence>
<organism evidence="2 3">
    <name type="scientific">Actinomadura viridis</name>
    <dbReference type="NCBI Taxonomy" id="58110"/>
    <lineage>
        <taxon>Bacteria</taxon>
        <taxon>Bacillati</taxon>
        <taxon>Actinomycetota</taxon>
        <taxon>Actinomycetes</taxon>
        <taxon>Streptosporangiales</taxon>
        <taxon>Thermomonosporaceae</taxon>
        <taxon>Actinomadura</taxon>
    </lineage>
</organism>
<keyword evidence="3" id="KW-1185">Reference proteome</keyword>
<reference evidence="2" key="1">
    <citation type="submission" date="2020-11" db="EMBL/GenBank/DDBJ databases">
        <title>Sequencing the genomes of 1000 actinobacteria strains.</title>
        <authorList>
            <person name="Klenk H.-P."/>
        </authorList>
    </citation>
    <scope>NUCLEOTIDE SEQUENCE</scope>
    <source>
        <strain evidence="2">DSM 43175</strain>
    </source>
</reference>
<dbReference type="EMBL" id="JADOUA010000001">
    <property type="protein sequence ID" value="MBG6086047.1"/>
    <property type="molecule type" value="Genomic_DNA"/>
</dbReference>
<feature type="region of interest" description="Disordered" evidence="1">
    <location>
        <begin position="26"/>
        <end position="72"/>
    </location>
</feature>
<dbReference type="AlphaFoldDB" id="A0A931DBM0"/>
<feature type="compositionally biased region" description="Basic and acidic residues" evidence="1">
    <location>
        <begin position="43"/>
        <end position="54"/>
    </location>
</feature>
<protein>
    <submittedName>
        <fullName evidence="2">Caspase-like protein</fullName>
    </submittedName>
</protein>
<proteinExistence type="predicted"/>
<sequence>MRVFVTGASELIGRAVIAKPHRSDLDSIRPDAASAPAGSLEHGVGHRPESRALRSSDAGQHRFTVSAAQSHI</sequence>
<accession>A0A931DBM0</accession>
<gene>
    <name evidence="2" type="ORF">IW256_000160</name>
</gene>
<dbReference type="Proteomes" id="UP000614047">
    <property type="component" value="Unassembled WGS sequence"/>
</dbReference>
<comment type="caution">
    <text evidence="2">The sequence shown here is derived from an EMBL/GenBank/DDBJ whole genome shotgun (WGS) entry which is preliminary data.</text>
</comment>
<name>A0A931DBM0_9ACTN</name>